<proteinExistence type="predicted"/>
<dbReference type="InterPro" id="IPR000843">
    <property type="entry name" value="HTH_LacI"/>
</dbReference>
<evidence type="ECO:0000256" key="3">
    <source>
        <dbReference type="ARBA" id="ARBA00023163"/>
    </source>
</evidence>
<dbReference type="InterPro" id="IPR046335">
    <property type="entry name" value="LacI/GalR-like_sensor"/>
</dbReference>
<evidence type="ECO:0000259" key="4">
    <source>
        <dbReference type="PROSITE" id="PS50932"/>
    </source>
</evidence>
<feature type="domain" description="HTH lacI-type" evidence="4">
    <location>
        <begin position="9"/>
        <end position="54"/>
    </location>
</feature>
<dbReference type="GO" id="GO:0003700">
    <property type="term" value="F:DNA-binding transcription factor activity"/>
    <property type="evidence" value="ECO:0007669"/>
    <property type="project" value="TreeGrafter"/>
</dbReference>
<reference evidence="5" key="1">
    <citation type="submission" date="2021-11" db="EMBL/GenBank/DDBJ databases">
        <title>Streptomyces corallinus and Kineosporia corallina sp. nov., two new coral-derived marine actinobacteria.</title>
        <authorList>
            <person name="Buangrab K."/>
            <person name="Sutthacheep M."/>
            <person name="Yeemin T."/>
            <person name="Harunari E."/>
            <person name="Igarashi Y."/>
            <person name="Sripreechasak P."/>
            <person name="Kanchanasin P."/>
            <person name="Tanasupawat S."/>
            <person name="Phongsopitanun W."/>
        </authorList>
    </citation>
    <scope>NUCLEOTIDE SEQUENCE</scope>
    <source>
        <strain evidence="5">JCM 31032</strain>
    </source>
</reference>
<evidence type="ECO:0000256" key="1">
    <source>
        <dbReference type="ARBA" id="ARBA00023015"/>
    </source>
</evidence>
<dbReference type="Pfam" id="PF00356">
    <property type="entry name" value="LacI"/>
    <property type="match status" value="1"/>
</dbReference>
<dbReference type="Pfam" id="PF13377">
    <property type="entry name" value="Peripla_BP_3"/>
    <property type="match status" value="1"/>
</dbReference>
<dbReference type="CDD" id="cd01392">
    <property type="entry name" value="HTH_LacI"/>
    <property type="match status" value="1"/>
</dbReference>
<dbReference type="SUPFAM" id="SSF53822">
    <property type="entry name" value="Periplasmic binding protein-like I"/>
    <property type="match status" value="1"/>
</dbReference>
<keyword evidence="2" id="KW-0238">DNA-binding</keyword>
<keyword evidence="1" id="KW-0805">Transcription regulation</keyword>
<dbReference type="SMART" id="SM00354">
    <property type="entry name" value="HTH_LACI"/>
    <property type="match status" value="1"/>
</dbReference>
<comment type="caution">
    <text evidence="5">The sequence shown here is derived from an EMBL/GenBank/DDBJ whole genome shotgun (WGS) entry which is preliminary data.</text>
</comment>
<dbReference type="PANTHER" id="PTHR30146">
    <property type="entry name" value="LACI-RELATED TRANSCRIPTIONAL REPRESSOR"/>
    <property type="match status" value="1"/>
</dbReference>
<accession>A0A9X1SYL0</accession>
<keyword evidence="3" id="KW-0804">Transcription</keyword>
<dbReference type="InterPro" id="IPR010982">
    <property type="entry name" value="Lambda_DNA-bd_dom_sf"/>
</dbReference>
<gene>
    <name evidence="5" type="ORF">LR394_09485</name>
</gene>
<evidence type="ECO:0000256" key="2">
    <source>
        <dbReference type="ARBA" id="ARBA00023125"/>
    </source>
</evidence>
<organism evidence="5 6">
    <name type="scientific">Kineosporia babensis</name>
    <dbReference type="NCBI Taxonomy" id="499548"/>
    <lineage>
        <taxon>Bacteria</taxon>
        <taxon>Bacillati</taxon>
        <taxon>Actinomycetota</taxon>
        <taxon>Actinomycetes</taxon>
        <taxon>Kineosporiales</taxon>
        <taxon>Kineosporiaceae</taxon>
        <taxon>Kineosporia</taxon>
    </lineage>
</organism>
<protein>
    <submittedName>
        <fullName evidence="5">Substrate-binding domain-containing protein</fullName>
    </submittedName>
</protein>
<dbReference type="InterPro" id="IPR028082">
    <property type="entry name" value="Peripla_BP_I"/>
</dbReference>
<dbReference type="PANTHER" id="PTHR30146:SF153">
    <property type="entry name" value="LACTOSE OPERON REPRESSOR"/>
    <property type="match status" value="1"/>
</dbReference>
<dbReference type="AlphaFoldDB" id="A0A9X1SYL0"/>
<dbReference type="Proteomes" id="UP001138997">
    <property type="component" value="Unassembled WGS sequence"/>
</dbReference>
<dbReference type="PROSITE" id="PS50932">
    <property type="entry name" value="HTH_LACI_2"/>
    <property type="match status" value="1"/>
</dbReference>
<dbReference type="Gene3D" id="1.10.260.40">
    <property type="entry name" value="lambda repressor-like DNA-binding domains"/>
    <property type="match status" value="1"/>
</dbReference>
<dbReference type="EMBL" id="JAJOMB010000004">
    <property type="protein sequence ID" value="MCD5311128.1"/>
    <property type="molecule type" value="Genomic_DNA"/>
</dbReference>
<dbReference type="SUPFAM" id="SSF47413">
    <property type="entry name" value="lambda repressor-like DNA-binding domains"/>
    <property type="match status" value="1"/>
</dbReference>
<evidence type="ECO:0000313" key="5">
    <source>
        <dbReference type="EMBL" id="MCD5311128.1"/>
    </source>
</evidence>
<keyword evidence="6" id="KW-1185">Reference proteome</keyword>
<dbReference type="Gene3D" id="3.40.50.2300">
    <property type="match status" value="2"/>
</dbReference>
<name>A0A9X1SYL0_9ACTN</name>
<evidence type="ECO:0000313" key="6">
    <source>
        <dbReference type="Proteomes" id="UP001138997"/>
    </source>
</evidence>
<dbReference type="RefSeq" id="WP_231440306.1">
    <property type="nucleotide sequence ID" value="NZ_JAJOMB010000004.1"/>
</dbReference>
<dbReference type="GO" id="GO:0000976">
    <property type="term" value="F:transcription cis-regulatory region binding"/>
    <property type="evidence" value="ECO:0007669"/>
    <property type="project" value="TreeGrafter"/>
</dbReference>
<sequence length="344" mass="36649">MPRSPHERATLDSVAATTGVSKATVSKVLNDRPGVSEATRKRVREALRDLQYAPTTHRIEADSGRPRSVVVLFDTLVNLYALKMLDGLVAEAQNQDVEIVPLVTSPLSPGPGRPLEPERIRDLHRRGHAGLLVVTTQLSRDLLRVCSELSFPVLAIDPVDALDQSVVSVGSNTWGGGVQATEHLLSLGHRRIGFVGGSSTHAGLRERRAGYRAALEAAGISEDPALVSEEGMAVAAEPALRMLQLPDPPTAFFASSDPGALMLVRELVRSGRRVPQDVSVVGYDDTYATLPAPAQLTSVHTPLAEVGQVALATLLRMSEGIPPVANHVQLSTSLVVRETSAPPP</sequence>